<keyword evidence="2" id="KW-0472">Membrane</keyword>
<evidence type="ECO:0000256" key="2">
    <source>
        <dbReference type="SAM" id="Phobius"/>
    </source>
</evidence>
<protein>
    <submittedName>
        <fullName evidence="3">Glycoside hydrolase 18 protein</fullName>
    </submittedName>
</protein>
<evidence type="ECO:0000256" key="1">
    <source>
        <dbReference type="SAM" id="MobiDB-lite"/>
    </source>
</evidence>
<keyword evidence="2" id="KW-1133">Transmembrane helix</keyword>
<dbReference type="EMBL" id="BROQ01000235">
    <property type="protein sequence ID" value="GKZ27579.1"/>
    <property type="molecule type" value="Genomic_DNA"/>
</dbReference>
<comment type="caution">
    <text evidence="3">The sequence shown here is derived from an EMBL/GenBank/DDBJ whole genome shotgun (WGS) entry which is preliminary data.</text>
</comment>
<organism evidence="3 4">
    <name type="scientific">Aspergillus brasiliensis</name>
    <dbReference type="NCBI Taxonomy" id="319629"/>
    <lineage>
        <taxon>Eukaryota</taxon>
        <taxon>Fungi</taxon>
        <taxon>Dikarya</taxon>
        <taxon>Ascomycota</taxon>
        <taxon>Pezizomycotina</taxon>
        <taxon>Eurotiomycetes</taxon>
        <taxon>Eurotiomycetidae</taxon>
        <taxon>Eurotiales</taxon>
        <taxon>Aspergillaceae</taxon>
        <taxon>Aspergillus</taxon>
        <taxon>Aspergillus subgen. Circumdati</taxon>
    </lineage>
</organism>
<feature type="compositionally biased region" description="Low complexity" evidence="1">
    <location>
        <begin position="378"/>
        <end position="404"/>
    </location>
</feature>
<gene>
    <name evidence="3" type="ORF">AbraCBS73388_005001</name>
</gene>
<feature type="compositionally biased region" description="Polar residues" evidence="1">
    <location>
        <begin position="247"/>
        <end position="264"/>
    </location>
</feature>
<feature type="region of interest" description="Disordered" evidence="1">
    <location>
        <begin position="362"/>
        <end position="411"/>
    </location>
</feature>
<feature type="transmembrane region" description="Helical" evidence="2">
    <location>
        <begin position="7"/>
        <end position="24"/>
    </location>
</feature>
<feature type="region of interest" description="Disordered" evidence="1">
    <location>
        <begin position="219"/>
        <end position="264"/>
    </location>
</feature>
<keyword evidence="3" id="KW-0378">Hydrolase</keyword>
<feature type="compositionally biased region" description="Polar residues" evidence="1">
    <location>
        <begin position="219"/>
        <end position="239"/>
    </location>
</feature>
<reference evidence="3" key="1">
    <citation type="submission" date="2022-07" db="EMBL/GenBank/DDBJ databases">
        <title>Taxonomy of Aspergillus series Nigri: significant species reduction supported by multi-species coalescent approaches.</title>
        <authorList>
            <person name="Bian C."/>
            <person name="Kusuya Y."/>
            <person name="Sklenar F."/>
            <person name="D'hooge E."/>
            <person name="Yaguchi T."/>
            <person name="Takahashi H."/>
            <person name="Hubka V."/>
        </authorList>
    </citation>
    <scope>NUCLEOTIDE SEQUENCE</scope>
    <source>
        <strain evidence="3">CBS 733.88</strain>
    </source>
</reference>
<name>A0A9W5Z3G1_9EURO</name>
<proteinExistence type="predicted"/>
<dbReference type="AlphaFoldDB" id="A0A9W5Z3G1"/>
<evidence type="ECO:0000313" key="3">
    <source>
        <dbReference type="EMBL" id="GKZ27579.1"/>
    </source>
</evidence>
<dbReference type="GO" id="GO:0016787">
    <property type="term" value="F:hydrolase activity"/>
    <property type="evidence" value="ECO:0007669"/>
    <property type="project" value="UniProtKB-KW"/>
</dbReference>
<evidence type="ECO:0000313" key="4">
    <source>
        <dbReference type="Proteomes" id="UP001143548"/>
    </source>
</evidence>
<accession>A0A9W5Z3G1</accession>
<sequence>MLHTSHLALPFVFVLYIPFVWAWIQSLQVMDAIHGLPEGQPGYMRNFTPGTSGTNPILDDSPEALVCGDHQRVPLQQRQWPRLEALPGSLICPRYAPHTWHNRSAVGEIHWYGASLREVPDQTRLAELRRSSLQAGNESRVGDHYSSAVDAKTADLAEYAFPPDAGSECQHAFQVPAQATDLFTVYWMWNTTQRHRDGFLIYIACFDIRIIPEHESDQLPTSKFHSTSHPGPGQTSATPHTVHKTIENPSPSMNQGGLGPSSSAADWTGSVISATCSASLGLFCSPASPTLPSATAAGTGPQSTRPADTPPVSSALEMIAPTTWLPNPVGSDSWLRVHTTSTSPSRSQSLQDLTVSDTLATVTESDAPSTAAPDTETVETSSTSTTLHTTSTSSRDDISSASDTGPSQVRATATNNVGWGSIVESSYKTIVYCSFTERCGHPDISSSSLQSACEALVKDGCANPSVESNDFFGSFEFTANNQLASCTDSAPLTVEGCQDGFRRAASYVDSQLARRGDLACAGSVNIANAAGDEAGAIIVSGICMPAFPA</sequence>
<keyword evidence="2" id="KW-0812">Transmembrane</keyword>
<dbReference type="Proteomes" id="UP001143548">
    <property type="component" value="Unassembled WGS sequence"/>
</dbReference>
<feature type="region of interest" description="Disordered" evidence="1">
    <location>
        <begin position="294"/>
        <end position="313"/>
    </location>
</feature>